<evidence type="ECO:0000313" key="3">
    <source>
        <dbReference type="Proteomes" id="UP000321685"/>
    </source>
</evidence>
<proteinExistence type="predicted"/>
<gene>
    <name evidence="2" type="ORF">PSU4_35020</name>
</gene>
<keyword evidence="3" id="KW-1185">Reference proteome</keyword>
<evidence type="ECO:0000256" key="1">
    <source>
        <dbReference type="SAM" id="MobiDB-lite"/>
    </source>
</evidence>
<accession>A0A511DN98</accession>
<reference evidence="2 3" key="1">
    <citation type="submission" date="2019-07" db="EMBL/GenBank/DDBJ databases">
        <title>Whole genome shotgun sequence of Pseudonocardia sulfidoxydans NBRC 16205.</title>
        <authorList>
            <person name="Hosoyama A."/>
            <person name="Uohara A."/>
            <person name="Ohji S."/>
            <person name="Ichikawa N."/>
        </authorList>
    </citation>
    <scope>NUCLEOTIDE SEQUENCE [LARGE SCALE GENOMIC DNA]</scope>
    <source>
        <strain evidence="2 3">NBRC 16205</strain>
    </source>
</reference>
<protein>
    <submittedName>
        <fullName evidence="2">Uncharacterized protein</fullName>
    </submittedName>
</protein>
<organism evidence="2 3">
    <name type="scientific">Pseudonocardia sulfidoxydans NBRC 16205</name>
    <dbReference type="NCBI Taxonomy" id="1223511"/>
    <lineage>
        <taxon>Bacteria</taxon>
        <taxon>Bacillati</taxon>
        <taxon>Actinomycetota</taxon>
        <taxon>Actinomycetes</taxon>
        <taxon>Pseudonocardiales</taxon>
        <taxon>Pseudonocardiaceae</taxon>
        <taxon>Pseudonocardia</taxon>
    </lineage>
</organism>
<dbReference type="EMBL" id="BJVJ01000035">
    <property type="protein sequence ID" value="GEL24548.1"/>
    <property type="molecule type" value="Genomic_DNA"/>
</dbReference>
<evidence type="ECO:0000313" key="2">
    <source>
        <dbReference type="EMBL" id="GEL24548.1"/>
    </source>
</evidence>
<dbReference type="Proteomes" id="UP000321685">
    <property type="component" value="Unassembled WGS sequence"/>
</dbReference>
<comment type="caution">
    <text evidence="2">The sequence shown here is derived from an EMBL/GenBank/DDBJ whole genome shotgun (WGS) entry which is preliminary data.</text>
</comment>
<dbReference type="AlphaFoldDB" id="A0A511DN98"/>
<feature type="region of interest" description="Disordered" evidence="1">
    <location>
        <begin position="60"/>
        <end position="79"/>
    </location>
</feature>
<sequence>MYLESDGEAVGGGAGQAGAFAELGEAARFGGRGAKYAHCLVEHADPARLSHASILASQHLGGLGRSTTTMRRKREEAAP</sequence>
<name>A0A511DN98_9PSEU</name>